<evidence type="ECO:0000313" key="2">
    <source>
        <dbReference type="EMBL" id="KAK5648037.1"/>
    </source>
</evidence>
<comment type="caution">
    <text evidence="2">The sequence shown here is derived from an EMBL/GenBank/DDBJ whole genome shotgun (WGS) entry which is preliminary data.</text>
</comment>
<dbReference type="AlphaFoldDB" id="A0AAN7ZMM4"/>
<gene>
    <name evidence="2" type="ORF">RI129_002929</name>
</gene>
<evidence type="ECO:0000313" key="3">
    <source>
        <dbReference type="Proteomes" id="UP001329430"/>
    </source>
</evidence>
<dbReference type="PANTHER" id="PTHR31025:SF9">
    <property type="entry name" value="SI:DKEY-286J15.1"/>
    <property type="match status" value="1"/>
</dbReference>
<dbReference type="SUPFAM" id="SSF47769">
    <property type="entry name" value="SAM/Pointed domain"/>
    <property type="match status" value="1"/>
</dbReference>
<keyword evidence="3" id="KW-1185">Reference proteome</keyword>
<accession>A0AAN7ZMM4</accession>
<organism evidence="2 3">
    <name type="scientific">Pyrocoelia pectoralis</name>
    <dbReference type="NCBI Taxonomy" id="417401"/>
    <lineage>
        <taxon>Eukaryota</taxon>
        <taxon>Metazoa</taxon>
        <taxon>Ecdysozoa</taxon>
        <taxon>Arthropoda</taxon>
        <taxon>Hexapoda</taxon>
        <taxon>Insecta</taxon>
        <taxon>Pterygota</taxon>
        <taxon>Neoptera</taxon>
        <taxon>Endopterygota</taxon>
        <taxon>Coleoptera</taxon>
        <taxon>Polyphaga</taxon>
        <taxon>Elateriformia</taxon>
        <taxon>Elateroidea</taxon>
        <taxon>Lampyridae</taxon>
        <taxon>Lampyrinae</taxon>
        <taxon>Pyrocoelia</taxon>
    </lineage>
</organism>
<feature type="coiled-coil region" evidence="1">
    <location>
        <begin position="48"/>
        <end position="75"/>
    </location>
</feature>
<dbReference type="PANTHER" id="PTHR31025">
    <property type="entry name" value="SI:CH211-196P9.1-RELATED"/>
    <property type="match status" value="1"/>
</dbReference>
<dbReference type="InterPro" id="IPR013761">
    <property type="entry name" value="SAM/pointed_sf"/>
</dbReference>
<dbReference type="Gene3D" id="1.10.150.50">
    <property type="entry name" value="Transcription Factor, Ets-1"/>
    <property type="match status" value="1"/>
</dbReference>
<evidence type="ECO:0000256" key="1">
    <source>
        <dbReference type="SAM" id="Coils"/>
    </source>
</evidence>
<evidence type="ECO:0008006" key="4">
    <source>
        <dbReference type="Google" id="ProtNLM"/>
    </source>
</evidence>
<dbReference type="Proteomes" id="UP001329430">
    <property type="component" value="Chromosome 2"/>
</dbReference>
<dbReference type="EMBL" id="JAVRBK010000002">
    <property type="protein sequence ID" value="KAK5648037.1"/>
    <property type="molecule type" value="Genomic_DNA"/>
</dbReference>
<keyword evidence="1" id="KW-0175">Coiled coil</keyword>
<name>A0AAN7ZMM4_9COLE</name>
<reference evidence="2 3" key="1">
    <citation type="journal article" date="2024" name="Insects">
        <title>An Improved Chromosome-Level Genome Assembly of the Firefly Pyrocoelia pectoralis.</title>
        <authorList>
            <person name="Fu X."/>
            <person name="Meyer-Rochow V.B."/>
            <person name="Ballantyne L."/>
            <person name="Zhu X."/>
        </authorList>
    </citation>
    <scope>NUCLEOTIDE SEQUENCE [LARGE SCALE GENOMIC DNA]</scope>
    <source>
        <strain evidence="2">XCY_ONT2</strain>
    </source>
</reference>
<protein>
    <recommendedName>
        <fullName evidence="4">SAM domain-containing protein</fullName>
    </recommendedName>
</protein>
<proteinExistence type="predicted"/>
<sequence>MDVKELLTTWGCTEDVINTFVEQDICLEVLKDLSLQDITQLVPTLGMRKLLHKKISEMKNENKENEINYNESSNTTSTSTITIENSNSELNIIDINQSSVMDIDISDLFTEIRSFPDFDLDTLLQTSPMGNSILKYYQTEKVLDNKRRNRLVDIIMKHLYTYIIKNRLRHEEYNKISAKIITLFPTEIMGIYYVPPIKKQYSTTGKSIVARGKLVDKLKNIIYTCEDATPKRTKRKGVLTDTESDEINTNEDFLWLTLYTDPWSEVISRWEKTYELRRTNAESYSTVNEFINVWPILRDQRCETLINWDFAKLYPHKDINLFCKWKFFFDTVKTLRKYTDDVLQEEEHEDNEDILFLKQLIQLPSLLPPKGRTVKDKKHWKYSTLEVTDSIVVLAKTPGDICEVLEKQNKLCAVRGITLQPFIIVEGTSFDKPNNFYVVLDNVFLRLDRAQKTFDTLFKIFHVLNVKYPLQSAYIYTLIQNCVYGISLECDNLPPHTLDILHKVQTTRVLVET</sequence>